<evidence type="ECO:0000256" key="1">
    <source>
        <dbReference type="PROSITE-ProRule" id="PRU00339"/>
    </source>
</evidence>
<keyword evidence="2" id="KW-0175">Coiled coil</keyword>
<keyword evidence="1" id="KW-0802">TPR repeat</keyword>
<reference evidence="4 5" key="1">
    <citation type="submission" date="2020-08" db="EMBL/GenBank/DDBJ databases">
        <title>Genomic Encyclopedia of Type Strains, Phase IV (KMG-IV): sequencing the most valuable type-strain genomes for metagenomic binning, comparative biology and taxonomic classification.</title>
        <authorList>
            <person name="Goeker M."/>
        </authorList>
    </citation>
    <scope>NUCLEOTIDE SEQUENCE [LARGE SCALE GENOMIC DNA]</scope>
    <source>
        <strain evidence="4 5">DSM 21458</strain>
    </source>
</reference>
<accession>A0A841HVJ5</accession>
<gene>
    <name evidence="4" type="ORF">HNR42_000821</name>
</gene>
<evidence type="ECO:0000313" key="5">
    <source>
        <dbReference type="Proteomes" id="UP000569951"/>
    </source>
</evidence>
<dbReference type="PANTHER" id="PTHR12558">
    <property type="entry name" value="CELL DIVISION CYCLE 16,23,27"/>
    <property type="match status" value="1"/>
</dbReference>
<dbReference type="InterPro" id="IPR011990">
    <property type="entry name" value="TPR-like_helical_dom_sf"/>
</dbReference>
<dbReference type="InterPro" id="IPR019734">
    <property type="entry name" value="TPR_rpt"/>
</dbReference>
<evidence type="ECO:0000256" key="2">
    <source>
        <dbReference type="SAM" id="Coils"/>
    </source>
</evidence>
<organism evidence="4 5">
    <name type="scientific">Deinobacterium chartae</name>
    <dbReference type="NCBI Taxonomy" id="521158"/>
    <lineage>
        <taxon>Bacteria</taxon>
        <taxon>Thermotogati</taxon>
        <taxon>Deinococcota</taxon>
        <taxon>Deinococci</taxon>
        <taxon>Deinococcales</taxon>
        <taxon>Deinococcaceae</taxon>
        <taxon>Deinobacterium</taxon>
    </lineage>
</organism>
<dbReference type="Pfam" id="PF03704">
    <property type="entry name" value="BTAD"/>
    <property type="match status" value="1"/>
</dbReference>
<feature type="repeat" description="TPR" evidence="1">
    <location>
        <begin position="705"/>
        <end position="738"/>
    </location>
</feature>
<feature type="repeat" description="TPR" evidence="1">
    <location>
        <begin position="589"/>
        <end position="622"/>
    </location>
</feature>
<feature type="coiled-coil region" evidence="2">
    <location>
        <begin position="744"/>
        <end position="771"/>
    </location>
</feature>
<dbReference type="SUPFAM" id="SSF48452">
    <property type="entry name" value="TPR-like"/>
    <property type="match status" value="3"/>
</dbReference>
<dbReference type="SMART" id="SM01043">
    <property type="entry name" value="BTAD"/>
    <property type="match status" value="1"/>
</dbReference>
<keyword evidence="5" id="KW-1185">Reference proteome</keyword>
<dbReference type="InterPro" id="IPR005158">
    <property type="entry name" value="BTAD"/>
</dbReference>
<dbReference type="SUPFAM" id="SSF52540">
    <property type="entry name" value="P-loop containing nucleoside triphosphate hydrolases"/>
    <property type="match status" value="1"/>
</dbReference>
<dbReference type="SMART" id="SM00028">
    <property type="entry name" value="TPR"/>
    <property type="match status" value="6"/>
</dbReference>
<dbReference type="PROSITE" id="PS50005">
    <property type="entry name" value="TPR"/>
    <property type="match status" value="2"/>
</dbReference>
<comment type="caution">
    <text evidence="4">The sequence shown here is derived from an EMBL/GenBank/DDBJ whole genome shotgun (WGS) entry which is preliminary data.</text>
</comment>
<dbReference type="RefSeq" id="WP_183984756.1">
    <property type="nucleotide sequence ID" value="NZ_JACHHG010000002.1"/>
</dbReference>
<proteinExistence type="predicted"/>
<evidence type="ECO:0000313" key="4">
    <source>
        <dbReference type="EMBL" id="MBB6097407.1"/>
    </source>
</evidence>
<dbReference type="InterPro" id="IPR027417">
    <property type="entry name" value="P-loop_NTPase"/>
</dbReference>
<dbReference type="Pfam" id="PF13181">
    <property type="entry name" value="TPR_8"/>
    <property type="match status" value="1"/>
</dbReference>
<name>A0A841HVJ5_9DEIO</name>
<evidence type="ECO:0000259" key="3">
    <source>
        <dbReference type="SMART" id="SM01043"/>
    </source>
</evidence>
<protein>
    <submittedName>
        <fullName evidence="4">Tetratricopeptide (TPR) repeat protein</fullName>
    </submittedName>
</protein>
<sequence>MQLLTFAGLALEGSDFKRVKPLLLLAYLALEGQKPRRFVADLMWPEAQDTMNSLAAALTQLRRGAPDTVAADEHRVWANVSCDAVQFLEALRSRRLEEAVSLYRGAFLEGVESKAGPEFEEWVFQTREMLAARAVDALLQLAESEAALGRFAAAAARAERALSISSDHEPETLLRLDVLLTAGRSAVAQQVRAELESYGTVSHLTAEEAQNRLQRVFLGRESERQAIQSAAAHSVIWVRGASGMGKTALLKAVGGTYLQARSGLPYASLEPLAGELIHEGAARILQHLVRSAGASQLWLFDDWERVDPESRELLSQLCALRPAARIVIAARGIPTLEVDRVIELAPLSEHDLRSYPGVWQRTGGLPSLVVAALNDQPLDAALEVRLHNLSESARELYFALALLEMPDAALARRALEFSADTLARALEELYAAALLEPSREVRARDAAIGYLDARPTLREPLALRLARVASGLEAYRLLERTSGAWDETDLPAVRAAYMAWAQELLGRGFPQRAVEVLRAAPTRSEVDALLARALERAGRYRESLEVLERLGNVPEFLALRASVLHRLGRRAEAKAAAELALEGDTPSRAEALGTLGLLLVAQQDYEQAVSHFRKAAALWLMVGDSVKHVLALNNLATARCLMGEGADDAFHEVLEAAGDNQAIRARVLLNLGLSIEQQGRQDEAYSTYLLADRAAAESGMTATSSRIWNNIGALCQRQGRLDEAKAAYKRALEYARQAGEQYMLATTLANLAELTNDVDAWEESLRLFEISGHEAMQAYARSQLPPNHRFRDISGSVT</sequence>
<dbReference type="Gene3D" id="1.25.40.10">
    <property type="entry name" value="Tetratricopeptide repeat domain"/>
    <property type="match status" value="3"/>
</dbReference>
<dbReference type="AlphaFoldDB" id="A0A841HVJ5"/>
<dbReference type="PANTHER" id="PTHR12558:SF13">
    <property type="entry name" value="CELL DIVISION CYCLE PROTEIN 27 HOMOLOG"/>
    <property type="match status" value="1"/>
</dbReference>
<dbReference type="Proteomes" id="UP000569951">
    <property type="component" value="Unassembled WGS sequence"/>
</dbReference>
<dbReference type="EMBL" id="JACHHG010000002">
    <property type="protein sequence ID" value="MBB6097407.1"/>
    <property type="molecule type" value="Genomic_DNA"/>
</dbReference>
<dbReference type="Pfam" id="PF13424">
    <property type="entry name" value="TPR_12"/>
    <property type="match status" value="1"/>
</dbReference>
<feature type="domain" description="Bacterial transcriptional activator" evidence="3">
    <location>
        <begin position="82"/>
        <end position="214"/>
    </location>
</feature>